<evidence type="ECO:0000313" key="11">
    <source>
        <dbReference type="Proteomes" id="UP000472240"/>
    </source>
</evidence>
<reference evidence="10 11" key="2">
    <citation type="journal article" date="2018" name="Annu Rev Anim Biosci">
        <title>Bat Biology, Genomes, and the Bat1K Project: To Generate Chromosome-Level Genomes for All Living Bat Species.</title>
        <authorList>
            <person name="Teeling E.C."/>
            <person name="Vernes S.C."/>
            <person name="Davalos L.M."/>
            <person name="Ray D.A."/>
            <person name="Gilbert M.T.P."/>
            <person name="Myers E."/>
        </authorList>
    </citation>
    <scope>NUCLEOTIDE SEQUENCE</scope>
</reference>
<evidence type="ECO:0000259" key="7">
    <source>
        <dbReference type="PROSITE" id="PS50158"/>
    </source>
</evidence>
<dbReference type="RefSeq" id="XP_032948215.1">
    <property type="nucleotide sequence ID" value="XM_033092324.1"/>
</dbReference>
<dbReference type="Pfam" id="PF00078">
    <property type="entry name" value="RVT_1"/>
    <property type="match status" value="1"/>
</dbReference>
<dbReference type="InterPro" id="IPR036875">
    <property type="entry name" value="Znf_CCHC_sf"/>
</dbReference>
<accession>A0A671FU82</accession>
<dbReference type="GO" id="GO:0006508">
    <property type="term" value="P:proteolysis"/>
    <property type="evidence" value="ECO:0007669"/>
    <property type="project" value="UniProtKB-KW"/>
</dbReference>
<comment type="similarity">
    <text evidence="1">Belongs to the beta type-B retroviral polymerase family. HERV class-II K(HML-2) pol subfamily.</text>
</comment>
<keyword evidence="5" id="KW-0863">Zinc-finger</keyword>
<dbReference type="SUPFAM" id="SSF56672">
    <property type="entry name" value="DNA/RNA polymerases"/>
    <property type="match status" value="1"/>
</dbReference>
<dbReference type="GeneTree" id="ENSGT00940000163417"/>
<dbReference type="InterPro" id="IPR001878">
    <property type="entry name" value="Znf_CCHC"/>
</dbReference>
<evidence type="ECO:0000256" key="6">
    <source>
        <dbReference type="SAM" id="MobiDB-lite"/>
    </source>
</evidence>
<dbReference type="InterPro" id="IPR010999">
    <property type="entry name" value="Retrovr_matrix"/>
</dbReference>
<dbReference type="Gene3D" id="2.40.70.10">
    <property type="entry name" value="Acid Proteases"/>
    <property type="match status" value="1"/>
</dbReference>
<dbReference type="GeneID" id="117014441"/>
<dbReference type="Pfam" id="PF17919">
    <property type="entry name" value="RT_RNaseH_2"/>
    <property type="match status" value="1"/>
</dbReference>
<evidence type="ECO:0000256" key="2">
    <source>
        <dbReference type="ARBA" id="ARBA00022670"/>
    </source>
</evidence>
<evidence type="ECO:0000256" key="1">
    <source>
        <dbReference type="ARBA" id="ARBA00010879"/>
    </source>
</evidence>
<evidence type="ECO:0000313" key="12">
    <source>
        <dbReference type="Proteomes" id="UP000585614"/>
    </source>
</evidence>
<dbReference type="Proteomes" id="UP000472240">
    <property type="component" value="Chromosome 22"/>
</dbReference>
<evidence type="ECO:0000256" key="3">
    <source>
        <dbReference type="ARBA" id="ARBA00022750"/>
    </source>
</evidence>
<feature type="compositionally biased region" description="Pro residues" evidence="6">
    <location>
        <begin position="313"/>
        <end position="335"/>
    </location>
</feature>
<dbReference type="InterPro" id="IPR021109">
    <property type="entry name" value="Peptidase_aspartic_dom_sf"/>
</dbReference>
<dbReference type="InterPro" id="IPR000477">
    <property type="entry name" value="RT_dom"/>
</dbReference>
<dbReference type="SUPFAM" id="SSF57756">
    <property type="entry name" value="Retrovirus zinc finger-like domains"/>
    <property type="match status" value="1"/>
</dbReference>
<keyword evidence="4" id="KW-0238">DNA-binding</keyword>
<feature type="domain" description="CCHC-type" evidence="7">
    <location>
        <begin position="635"/>
        <end position="649"/>
    </location>
</feature>
<dbReference type="InterPro" id="IPR043502">
    <property type="entry name" value="DNA/RNA_pol_sf"/>
</dbReference>
<evidence type="ECO:0000256" key="4">
    <source>
        <dbReference type="ARBA" id="ARBA00023125"/>
    </source>
</evidence>
<dbReference type="InterPro" id="IPR008919">
    <property type="entry name" value="Retrov_capsid_N"/>
</dbReference>
<dbReference type="Gene3D" id="1.10.375.10">
    <property type="entry name" value="Human Immunodeficiency Virus Type 1 Capsid Protein"/>
    <property type="match status" value="1"/>
</dbReference>
<feature type="domain" description="Reverse transcriptase" evidence="8">
    <location>
        <begin position="893"/>
        <end position="1081"/>
    </location>
</feature>
<organism evidence="10 11">
    <name type="scientific">Rhinolophus ferrumequinum</name>
    <name type="common">Greater horseshoe bat</name>
    <dbReference type="NCBI Taxonomy" id="59479"/>
    <lineage>
        <taxon>Eukaryota</taxon>
        <taxon>Metazoa</taxon>
        <taxon>Chordata</taxon>
        <taxon>Craniata</taxon>
        <taxon>Vertebrata</taxon>
        <taxon>Euteleostomi</taxon>
        <taxon>Mammalia</taxon>
        <taxon>Eutheria</taxon>
        <taxon>Laurasiatheria</taxon>
        <taxon>Chiroptera</taxon>
        <taxon>Yinpterochiroptera</taxon>
        <taxon>Rhinolophoidea</taxon>
        <taxon>Rhinolophidae</taxon>
        <taxon>Rhinolophinae</taxon>
        <taxon>Rhinolophus</taxon>
    </lineage>
</organism>
<dbReference type="InterPro" id="IPR003036">
    <property type="entry name" value="Gag_P30"/>
</dbReference>
<dbReference type="InterPro" id="IPR051320">
    <property type="entry name" value="Viral_Replic_Matur_Polypro"/>
</dbReference>
<gene>
    <name evidence="10" type="primary">LOC117014441</name>
    <name evidence="9" type="ORF">mRhiFer1_009078</name>
</gene>
<dbReference type="FunFam" id="3.30.70.270:FF:000020">
    <property type="entry name" value="Transposon Tf2-6 polyprotein-like Protein"/>
    <property type="match status" value="1"/>
</dbReference>
<keyword evidence="3" id="KW-0064">Aspartyl protease</keyword>
<reference evidence="10" key="5">
    <citation type="submission" date="2025-05" db="UniProtKB">
        <authorList>
            <consortium name="Ensembl"/>
        </authorList>
    </citation>
    <scope>IDENTIFICATION</scope>
</reference>
<evidence type="ECO:0000256" key="5">
    <source>
        <dbReference type="PROSITE-ProRule" id="PRU00047"/>
    </source>
</evidence>
<dbReference type="Pfam" id="PF00098">
    <property type="entry name" value="zf-CCHC"/>
    <property type="match status" value="1"/>
</dbReference>
<protein>
    <recommendedName>
        <fullName evidence="13">CCHC-type domain-containing protein</fullName>
    </recommendedName>
</protein>
<dbReference type="Ensembl" id="ENSRFET00010031818.1">
    <property type="protein sequence ID" value="ENSRFEP00010029316.1"/>
    <property type="gene ID" value="ENSRFEG00010019479.1"/>
</dbReference>
<dbReference type="Gene3D" id="3.10.10.10">
    <property type="entry name" value="HIV Type 1 Reverse Transcriptase, subunit A, domain 1"/>
    <property type="match status" value="1"/>
</dbReference>
<feature type="compositionally biased region" description="Low complexity" evidence="6">
    <location>
        <begin position="240"/>
        <end position="250"/>
    </location>
</feature>
<dbReference type="SUPFAM" id="SSF50630">
    <property type="entry name" value="Acid proteases"/>
    <property type="match status" value="1"/>
</dbReference>
<dbReference type="PROSITE" id="PS50158">
    <property type="entry name" value="ZF_CCHC"/>
    <property type="match status" value="1"/>
</dbReference>
<feature type="region of interest" description="Disordered" evidence="6">
    <location>
        <begin position="147"/>
        <end position="368"/>
    </location>
</feature>
<feature type="region of interest" description="Disordered" evidence="6">
    <location>
        <begin position="591"/>
        <end position="622"/>
    </location>
</feature>
<dbReference type="Proteomes" id="UP000585614">
    <property type="component" value="Unassembled WGS sequence"/>
</dbReference>
<dbReference type="Gene3D" id="3.10.20.370">
    <property type="match status" value="1"/>
</dbReference>
<dbReference type="PROSITE" id="PS50878">
    <property type="entry name" value="RT_POL"/>
    <property type="match status" value="1"/>
</dbReference>
<keyword evidence="2" id="KW-0645">Protease</keyword>
<dbReference type="Gene3D" id="4.10.60.10">
    <property type="entry name" value="Zinc finger, CCHC-type"/>
    <property type="match status" value="1"/>
</dbReference>
<feature type="region of interest" description="Disordered" evidence="6">
    <location>
        <begin position="662"/>
        <end position="691"/>
    </location>
</feature>
<dbReference type="GO" id="GO:0003677">
    <property type="term" value="F:DNA binding"/>
    <property type="evidence" value="ECO:0007669"/>
    <property type="project" value="UniProtKB-KW"/>
</dbReference>
<dbReference type="GO" id="GO:0008270">
    <property type="term" value="F:zinc ion binding"/>
    <property type="evidence" value="ECO:0007669"/>
    <property type="project" value="UniProtKB-KW"/>
</dbReference>
<dbReference type="InterPro" id="IPR036946">
    <property type="entry name" value="G_retro_matrix_sf"/>
</dbReference>
<keyword evidence="5" id="KW-0479">Metal-binding</keyword>
<name>A0A671FU82_RHIFE</name>
<evidence type="ECO:0000313" key="9">
    <source>
        <dbReference type="EMBL" id="KAF6293191.1"/>
    </source>
</evidence>
<dbReference type="InterPro" id="IPR043128">
    <property type="entry name" value="Rev_trsase/Diguanyl_cyclase"/>
</dbReference>
<dbReference type="EMBL" id="JACAGC010000021">
    <property type="protein sequence ID" value="KAF6293191.1"/>
    <property type="molecule type" value="Genomic_DNA"/>
</dbReference>
<keyword evidence="5" id="KW-0862">Zinc</keyword>
<dbReference type="SUPFAM" id="SSF47943">
    <property type="entry name" value="Retrovirus capsid protein, N-terminal core domain"/>
    <property type="match status" value="1"/>
</dbReference>
<keyword evidence="11" id="KW-1185">Reference proteome</keyword>
<dbReference type="RefSeq" id="XP_032948214.1">
    <property type="nucleotide sequence ID" value="XM_033092323.1"/>
</dbReference>
<evidence type="ECO:0008006" key="13">
    <source>
        <dbReference type="Google" id="ProtNLM"/>
    </source>
</evidence>
<reference evidence="9 12" key="4">
    <citation type="journal article" date="2020" name="Nature">
        <title>Six reference-quality genomes reveal evolution of bat adaptations.</title>
        <authorList>
            <person name="Jebb D."/>
            <person name="Huang Z."/>
            <person name="Pippel M."/>
            <person name="Hughes G.M."/>
            <person name="Lavrichenko K."/>
            <person name="Devanna P."/>
            <person name="Winkler S."/>
            <person name="Jermiin L.S."/>
            <person name="Skirmuntt E.C."/>
            <person name="Katzourakis A."/>
            <person name="Burkitt-Gray L."/>
            <person name="Ray D.A."/>
            <person name="Sullivan K.A.M."/>
            <person name="Roscito J.G."/>
            <person name="Kirilenko B.M."/>
            <person name="Davalos L.M."/>
            <person name="Corthals A.P."/>
            <person name="Power M.L."/>
            <person name="Jones G."/>
            <person name="Ransome R.D."/>
            <person name="Dechmann D.K.N."/>
            <person name="Locatelli A.G."/>
            <person name="Puechmaille S.J."/>
            <person name="Fedrigo O."/>
            <person name="Jarvis E.D."/>
            <person name="Hiller M."/>
            <person name="Vernes S.C."/>
            <person name="Myers E.W."/>
            <person name="Teeling E.C."/>
        </authorList>
    </citation>
    <scope>NUCLEOTIDE SEQUENCE [LARGE SCALE GENOMIC DNA]</scope>
    <source>
        <strain evidence="9">MRhiFer1</strain>
        <tissue evidence="9">Lung</tissue>
    </source>
</reference>
<evidence type="ECO:0000313" key="10">
    <source>
        <dbReference type="Ensembl" id="ENSRFEP00010029316.1"/>
    </source>
</evidence>
<dbReference type="Gene3D" id="3.30.70.270">
    <property type="match status" value="2"/>
</dbReference>
<evidence type="ECO:0000259" key="8">
    <source>
        <dbReference type="PROSITE" id="PS50878"/>
    </source>
</evidence>
<keyword evidence="3" id="KW-0378">Hydrolase</keyword>
<dbReference type="Pfam" id="PF02093">
    <property type="entry name" value="Gag_p30"/>
    <property type="match status" value="1"/>
</dbReference>
<dbReference type="SUPFAM" id="SSF47836">
    <property type="entry name" value="Retroviral matrix proteins"/>
    <property type="match status" value="1"/>
</dbReference>
<reference evidence="10 11" key="3">
    <citation type="submission" date="2018-12" db="EMBL/GenBank/DDBJ databases">
        <title>G10K-VGP greater horseshoe bat female genome, primary haplotype.</title>
        <authorList>
            <person name="Teeling E."/>
            <person name="Myers G."/>
            <person name="Vernes S."/>
            <person name="Pippel M."/>
            <person name="Winkler S."/>
            <person name="Fedrigo O."/>
            <person name="Rhie A."/>
            <person name="Koren S."/>
            <person name="Phillippy A."/>
            <person name="Lewin H."/>
            <person name="Damas J."/>
            <person name="Howe K."/>
            <person name="Mountcastle J."/>
            <person name="Jarvis E.D."/>
        </authorList>
    </citation>
    <scope>NUCLEOTIDE SEQUENCE [LARGE SCALE GENOMIC DNA]</scope>
</reference>
<dbReference type="InterPro" id="IPR041577">
    <property type="entry name" value="RT_RNaseH_2"/>
</dbReference>
<proteinExistence type="inferred from homology"/>
<feature type="compositionally biased region" description="Pro residues" evidence="6">
    <location>
        <begin position="348"/>
        <end position="362"/>
    </location>
</feature>
<dbReference type="PANTHER" id="PTHR33064:SF36">
    <property type="entry name" value="CCHC-TYPE DOMAIN-CONTAINING PROTEIN"/>
    <property type="match status" value="1"/>
</dbReference>
<dbReference type="PANTHER" id="PTHR33064">
    <property type="entry name" value="POL PROTEIN"/>
    <property type="match status" value="1"/>
</dbReference>
<dbReference type="GO" id="GO:0019068">
    <property type="term" value="P:virion assembly"/>
    <property type="evidence" value="ECO:0007669"/>
    <property type="project" value="InterPro"/>
</dbReference>
<dbReference type="GO" id="GO:0004190">
    <property type="term" value="F:aspartic-type endopeptidase activity"/>
    <property type="evidence" value="ECO:0007669"/>
    <property type="project" value="UniProtKB-KW"/>
</dbReference>
<reference evidence="10 11" key="1">
    <citation type="journal article" date="2015" name="Annu Rev Anim Biosci">
        <title>The Genome 10K Project: a way forward.</title>
        <authorList>
            <person name="Koepfli K.P."/>
            <person name="Paten B."/>
            <person name="O'Brien S.J."/>
            <person name="Koepfli K.P."/>
            <person name="Paten B."/>
            <person name="Antunes A."/>
            <person name="Belov K."/>
            <person name="Bustamante C."/>
            <person name="Castoe T.A."/>
            <person name="Clawson H."/>
            <person name="Crawford A.J."/>
            <person name="Diekhans M."/>
            <person name="Distel D."/>
            <person name="Durbin R."/>
            <person name="Earl D."/>
            <person name="Fujita M.K."/>
            <person name="Gamble T."/>
            <person name="Georges A."/>
            <person name="Gemmell N."/>
            <person name="Gilbert M.T."/>
            <person name="Graves J.M."/>
            <person name="Green R.E."/>
            <person name="Hickey G."/>
            <person name="Jarvis E.D."/>
            <person name="Johnson W."/>
            <person name="Komissarov A."/>
            <person name="Korf I."/>
            <person name="Kuhn R."/>
            <person name="Larkin D.M."/>
            <person name="Lewin H."/>
            <person name="Lopez J.V."/>
            <person name="Ma J."/>
            <person name="Marques-Bonet T."/>
            <person name="Miller W."/>
            <person name="Murphy R."/>
            <person name="Pevzner P."/>
            <person name="Shapiro B."/>
            <person name="Steiner C."/>
            <person name="Tamazian G."/>
            <person name="Venkatesh B."/>
            <person name="Wang J."/>
            <person name="Wayne R."/>
            <person name="Wiley E."/>
            <person name="Yang H."/>
            <person name="Zhang G."/>
            <person name="Haussler D."/>
            <person name="Ryder O."/>
            <person name="O'Brien S.J."/>
        </authorList>
    </citation>
    <scope>NUCLEOTIDE SEQUENCE</scope>
</reference>
<dbReference type="OMA" id="EFCRIWI"/>
<dbReference type="KEGG" id="rfq:117014441"/>
<sequence length="1319" mass="147595">MGNSPSVPRDSPLGCILANWKHFKLDNLKKKKLISFCNVAWPQYSLGEQEKWPVNGSLNDKTIAQLYLFCQRSNKWLEFFYVQAFVKLQKDLKHQRSCQVCVASLSKKPDPVTQSSSDFKLLDPVLAPPSMAPRAFLNPLPPSHPVSVAEPLPHAPAPNPSALSAPNRSPFPAPSPARTLPPSHPVSVAEPLPHAPAPNPSALSAPNRSPFPAPSPARTLPPSHPVSVAEPLPHAPAPNPSALSAPNRSPFTVPSPARTLPPSHPVSVAEPLPHAPAPNPSALSAPNRSPFPAPSPARTLPPSHPVSVAEPLPHAPAPNPSAPSAPNLSPSPAPSPARNRAGLRRPPPETPPSFPPPPPPPANGCFPLQEVAHRNGGIAGVHIPFSVTDRSQYKEIFGNFSEDPSRFQNKFLRFSLTYSLTWQDVLDILTYCCTLDEKAHIWAQAREYADSLVVTNSQHDVIRLARESVPDQSPQWDYGDRLGRARMEHFIACILEGMHRCQVKRVNYDKIEITQEKDENPAVFLNRPSEAMKKYTNIYPQSIEGKVLLAMHFRTQTTPDIKRKFPNSEIRPYIPVSTLVEEAITEYNHRDQAQEAKKKKRLKKKIRPLPRDDPRPRRPAQLKYQRWSGVGWNQCAYCKKEGHWKRDCPAKRRKHKNRECLDHPRKLGRVSNPNRPSLPANLSEGTTSDWGDPSVHPALTLGNSITITPAEPWVTPNVAGTKSEILLNPRAAFSVLTRPGGPLSNCDCTVRWINGKPKVRPSTFTCDTGSKTIDHSFLCEPECPIPLIGGDFIRKLGASMFLQEGVDQVSEPVQGIHLLALQTSPKLKLSTLPEDIRAQVKATVWDTDTPGRAINVEPIQIKLKPGAKCLWQCQYPLRPETLRNIQSLLEKFLKHGLIRPCQSPWNSPVFLVKKPNGEQLFVQDLRAVNKMVVPTGLTIPNCYTLLTQIPRETQYYTVLYLEDPFFCIPLHPDSQDLFAFEWKNPKTGEVAQYTWTVLPQSFRDSSHLFSNALAKELRKLKLKNGKLLQYINNLLITSTNYQDSQHNTIMTLNFLAEQGYKVSPTKVQISLQKVQYLGFILTPGARLLAPDRKRAITSFPVPTNKKELRRFLGVAEFCRIWIPNFGLIVKPLYAALKGKERKLLPWDQICQQAFETLKAKLDQAPELRLPDLRKPFFLYIHEEKGIALGVLTQKQGLLQRPIAYFSKQLDSVAQGWPGCIRAVAATAILVKEALKWTLGKWPEVFTPHQVQTVLKVMGHRWLTARRIRQYQALLLHTPDLTLRTCQTLDPETLLPVTEGRDLEHSCMETLNRFNIAGQI</sequence>
<dbReference type="Gene3D" id="1.10.150.180">
    <property type="entry name" value="Gamma-retroviral matrix domain"/>
    <property type="match status" value="1"/>
</dbReference>
<dbReference type="SMART" id="SM00343">
    <property type="entry name" value="ZnF_C2HC"/>
    <property type="match status" value="1"/>
</dbReference>
<dbReference type="OrthoDB" id="9908684at2759"/>
<dbReference type="RefSeq" id="XP_032948216.1">
    <property type="nucleotide sequence ID" value="XM_033092325.1"/>
</dbReference>
<feature type="compositionally biased region" description="Basic residues" evidence="6">
    <location>
        <begin position="597"/>
        <end position="608"/>
    </location>
</feature>